<evidence type="ECO:0000313" key="2">
    <source>
        <dbReference type="EMBL" id="SFQ54539.1"/>
    </source>
</evidence>
<feature type="transmembrane region" description="Helical" evidence="1">
    <location>
        <begin position="54"/>
        <end position="78"/>
    </location>
</feature>
<dbReference type="RefSeq" id="WP_061804352.1">
    <property type="nucleotide sequence ID" value="NZ_FOXX01000004.1"/>
</dbReference>
<keyword evidence="1" id="KW-0472">Membrane</keyword>
<keyword evidence="1" id="KW-0812">Transmembrane</keyword>
<evidence type="ECO:0000313" key="3">
    <source>
        <dbReference type="Proteomes" id="UP000182762"/>
    </source>
</evidence>
<keyword evidence="1" id="KW-1133">Transmembrane helix</keyword>
<protein>
    <submittedName>
        <fullName evidence="2">Uncharacterized protein</fullName>
    </submittedName>
</protein>
<reference evidence="2 3" key="1">
    <citation type="submission" date="2016-10" db="EMBL/GenBank/DDBJ databases">
        <authorList>
            <person name="Varghese N."/>
            <person name="Submissions S."/>
        </authorList>
    </citation>
    <scope>NUCLEOTIDE SEQUENCE [LARGE SCALE GENOMIC DNA]</scope>
    <source>
        <strain evidence="2 3">DSM 13796</strain>
    </source>
</reference>
<gene>
    <name evidence="2" type="ORF">SAMN02745910_01942</name>
</gene>
<name>A0A1I5ZDH2_9BACI</name>
<proteinExistence type="predicted"/>
<evidence type="ECO:0000256" key="1">
    <source>
        <dbReference type="SAM" id="Phobius"/>
    </source>
</evidence>
<organism evidence="2 3">
    <name type="scientific">Priestia endophytica DSM 13796</name>
    <dbReference type="NCBI Taxonomy" id="1121089"/>
    <lineage>
        <taxon>Bacteria</taxon>
        <taxon>Bacillati</taxon>
        <taxon>Bacillota</taxon>
        <taxon>Bacilli</taxon>
        <taxon>Bacillales</taxon>
        <taxon>Bacillaceae</taxon>
        <taxon>Priestia</taxon>
    </lineage>
</organism>
<feature type="transmembrane region" description="Helical" evidence="1">
    <location>
        <begin position="21"/>
        <end position="39"/>
    </location>
</feature>
<keyword evidence="3" id="KW-1185">Reference proteome</keyword>
<sequence>MKIVQFEVLRERRKRRRRIKVAEIGVIFLLLLAELFLVWNGDFMMHEAFERGNALYYTLILLSPFCPILMLFLFLRVFKQKERRLS</sequence>
<comment type="caution">
    <text evidence="2">The sequence shown here is derived from an EMBL/GenBank/DDBJ whole genome shotgun (WGS) entry which is preliminary data.</text>
</comment>
<dbReference type="EMBL" id="FOXX01000004">
    <property type="protein sequence ID" value="SFQ54539.1"/>
    <property type="molecule type" value="Genomic_DNA"/>
</dbReference>
<accession>A0A1I5ZDH2</accession>
<dbReference type="Proteomes" id="UP000182762">
    <property type="component" value="Unassembled WGS sequence"/>
</dbReference>
<dbReference type="GeneID" id="93710619"/>